<evidence type="ECO:0000313" key="2">
    <source>
        <dbReference type="Proteomes" id="UP000008561"/>
    </source>
</evidence>
<dbReference type="KEGG" id="dol:Dole_2344"/>
<name>A8ZVG1_DESOH</name>
<dbReference type="eggNOG" id="COG0507">
    <property type="taxonomic scope" value="Bacteria"/>
</dbReference>
<organism evidence="1 2">
    <name type="scientific">Desulfosudis oleivorans (strain DSM 6200 / JCM 39069 / Hxd3)</name>
    <name type="common">Desulfococcus oleovorans</name>
    <dbReference type="NCBI Taxonomy" id="96561"/>
    <lineage>
        <taxon>Bacteria</taxon>
        <taxon>Pseudomonadati</taxon>
        <taxon>Thermodesulfobacteriota</taxon>
        <taxon>Desulfobacteria</taxon>
        <taxon>Desulfobacterales</taxon>
        <taxon>Desulfosudaceae</taxon>
        <taxon>Desulfosudis</taxon>
    </lineage>
</organism>
<protein>
    <submittedName>
        <fullName evidence="1">Uncharacterized protein</fullName>
    </submittedName>
</protein>
<proteinExistence type="predicted"/>
<dbReference type="RefSeq" id="WP_012175760.1">
    <property type="nucleotide sequence ID" value="NC_009943.1"/>
</dbReference>
<dbReference type="STRING" id="96561.Dole_2344"/>
<dbReference type="HOGENOM" id="CLU_3152062_0_0_7"/>
<sequence>MKTGNAVTRGRRLVVMVGTKKALAISVNNNRPNLRYTRLRQRLANHLV</sequence>
<gene>
    <name evidence="1" type="ordered locus">Dole_2344</name>
</gene>
<dbReference type="AlphaFoldDB" id="A8ZVG1"/>
<accession>A8ZVG1</accession>
<dbReference type="Proteomes" id="UP000008561">
    <property type="component" value="Chromosome"/>
</dbReference>
<dbReference type="EMBL" id="CP000859">
    <property type="protein sequence ID" value="ABW68148.1"/>
    <property type="molecule type" value="Genomic_DNA"/>
</dbReference>
<reference evidence="1 2" key="1">
    <citation type="submission" date="2007-10" db="EMBL/GenBank/DDBJ databases">
        <title>Complete sequence of Desulfococcus oleovorans Hxd3.</title>
        <authorList>
            <consortium name="US DOE Joint Genome Institute"/>
            <person name="Copeland A."/>
            <person name="Lucas S."/>
            <person name="Lapidus A."/>
            <person name="Barry K."/>
            <person name="Glavina del Rio T."/>
            <person name="Dalin E."/>
            <person name="Tice H."/>
            <person name="Pitluck S."/>
            <person name="Kiss H."/>
            <person name="Brettin T."/>
            <person name="Bruce D."/>
            <person name="Detter J.C."/>
            <person name="Han C."/>
            <person name="Schmutz J."/>
            <person name="Larimer F."/>
            <person name="Land M."/>
            <person name="Hauser L."/>
            <person name="Kyrpides N."/>
            <person name="Kim E."/>
            <person name="Wawrik B."/>
            <person name="Richardson P."/>
        </authorList>
    </citation>
    <scope>NUCLEOTIDE SEQUENCE [LARGE SCALE GENOMIC DNA]</scope>
    <source>
        <strain evidence="2">DSM 6200 / JCM 39069 / Hxd3</strain>
    </source>
</reference>
<evidence type="ECO:0000313" key="1">
    <source>
        <dbReference type="EMBL" id="ABW68148.1"/>
    </source>
</evidence>
<keyword evidence="2" id="KW-1185">Reference proteome</keyword>